<evidence type="ECO:0000256" key="2">
    <source>
        <dbReference type="ARBA" id="ARBA00022801"/>
    </source>
</evidence>
<dbReference type="CDD" id="cd01837">
    <property type="entry name" value="SGNH_plant_lipase_like"/>
    <property type="match status" value="1"/>
</dbReference>
<dbReference type="Proteomes" id="UP001172457">
    <property type="component" value="Chromosome 4"/>
</dbReference>
<dbReference type="InterPro" id="IPR035669">
    <property type="entry name" value="SGNH_plant_lipase-like"/>
</dbReference>
<evidence type="ECO:0000313" key="4">
    <source>
        <dbReference type="EMBL" id="KAJ9554197.1"/>
    </source>
</evidence>
<dbReference type="GO" id="GO:0016042">
    <property type="term" value="P:lipid catabolic process"/>
    <property type="evidence" value="ECO:0007669"/>
    <property type="project" value="UniProtKB-KW"/>
</dbReference>
<dbReference type="InterPro" id="IPR036514">
    <property type="entry name" value="SGNH_hydro_sf"/>
</dbReference>
<sequence>MLKEVIHFLNQIYELGARRIAIFSVGPLGCIPARVILRGATVENCFTMMNAMVKHYNAGLELLVYNIPETYPGAIGAFGSVYNTVEQLIANGDLHGFTNVSGACCGNGPLNGMAQCGLEKDYKLCSNPNEHIFWDFFHPSEHTYDLANFRPYGSSFFYRPTGRFTNGRTVADFVAQYLGVEFQMPYQEVNREIERGKLKKFPANGINFASGGGGVLPDTNKVSRVTPIQVQLQQFQALVRNNYLRRRQIKKSLFLIEAGANDIFTYYLFPNKRRLRRPRAYVNAMLEEYTNLLDQIYKLGARRIAIFSVGPLGCIPAKVILRGSNIKKCFTRMNNMVKRYNAGLELLVYSIPVRYLGAIGTFGSVYDTVEQFRANGDLYGFTNVSAACCGKGPLNGMRQCRIAKNYDLCSNPHEYLFWDFFHPTEHTYDLVSRAMWAGNIVNIRPINLKTLARNLTLLPFDLKTLPPNNTLPIP</sequence>
<dbReference type="Pfam" id="PF00657">
    <property type="entry name" value="Lipase_GDSL"/>
    <property type="match status" value="2"/>
</dbReference>
<dbReference type="EMBL" id="JARYMX010000004">
    <property type="protein sequence ID" value="KAJ9554197.1"/>
    <property type="molecule type" value="Genomic_DNA"/>
</dbReference>
<accession>A0AA38WA94</accession>
<dbReference type="Gene3D" id="3.40.50.1110">
    <property type="entry name" value="SGNH hydrolase"/>
    <property type="match status" value="2"/>
</dbReference>
<dbReference type="SUPFAM" id="SSF52266">
    <property type="entry name" value="SGNH hydrolase"/>
    <property type="match status" value="1"/>
</dbReference>
<dbReference type="AlphaFoldDB" id="A0AA38WA94"/>
<dbReference type="GO" id="GO:0016788">
    <property type="term" value="F:hydrolase activity, acting on ester bonds"/>
    <property type="evidence" value="ECO:0007669"/>
    <property type="project" value="InterPro"/>
</dbReference>
<dbReference type="PANTHER" id="PTHR45648:SF141">
    <property type="entry name" value="GDSL ESTERASE_LIPASE 6"/>
    <property type="match status" value="1"/>
</dbReference>
<keyword evidence="5" id="KW-1185">Reference proteome</keyword>
<dbReference type="PANTHER" id="PTHR45648">
    <property type="entry name" value="GDSL LIPASE/ACYLHYDROLASE FAMILY PROTEIN (AFU_ORTHOLOGUE AFUA_4G14700)"/>
    <property type="match status" value="1"/>
</dbReference>
<organism evidence="4 5">
    <name type="scientific">Centaurea solstitialis</name>
    <name type="common">yellow star-thistle</name>
    <dbReference type="NCBI Taxonomy" id="347529"/>
    <lineage>
        <taxon>Eukaryota</taxon>
        <taxon>Viridiplantae</taxon>
        <taxon>Streptophyta</taxon>
        <taxon>Embryophyta</taxon>
        <taxon>Tracheophyta</taxon>
        <taxon>Spermatophyta</taxon>
        <taxon>Magnoliopsida</taxon>
        <taxon>eudicotyledons</taxon>
        <taxon>Gunneridae</taxon>
        <taxon>Pentapetalae</taxon>
        <taxon>asterids</taxon>
        <taxon>campanulids</taxon>
        <taxon>Asterales</taxon>
        <taxon>Asteraceae</taxon>
        <taxon>Carduoideae</taxon>
        <taxon>Cardueae</taxon>
        <taxon>Centaureinae</taxon>
        <taxon>Centaurea</taxon>
    </lineage>
</organism>
<evidence type="ECO:0000256" key="1">
    <source>
        <dbReference type="ARBA" id="ARBA00008668"/>
    </source>
</evidence>
<reference evidence="4" key="1">
    <citation type="submission" date="2023-03" db="EMBL/GenBank/DDBJ databases">
        <title>Chromosome-scale reference genome and RAD-based genetic map of yellow starthistle (Centaurea solstitialis) reveal putative structural variation and QTLs associated with invader traits.</title>
        <authorList>
            <person name="Reatini B."/>
            <person name="Cang F.A."/>
            <person name="Jiang Q."/>
            <person name="Mckibben M.T.W."/>
            <person name="Barker M.S."/>
            <person name="Rieseberg L.H."/>
            <person name="Dlugosch K.M."/>
        </authorList>
    </citation>
    <scope>NUCLEOTIDE SEQUENCE</scope>
    <source>
        <strain evidence="4">CAN-66</strain>
        <tissue evidence="4">Leaf</tissue>
    </source>
</reference>
<keyword evidence="2" id="KW-0378">Hydrolase</keyword>
<evidence type="ECO:0000313" key="5">
    <source>
        <dbReference type="Proteomes" id="UP001172457"/>
    </source>
</evidence>
<protein>
    <submittedName>
        <fullName evidence="4">Uncharacterized protein</fullName>
    </submittedName>
</protein>
<evidence type="ECO:0000256" key="3">
    <source>
        <dbReference type="ARBA" id="ARBA00022963"/>
    </source>
</evidence>
<proteinExistence type="inferred from homology"/>
<keyword evidence="3" id="KW-0443">Lipid metabolism</keyword>
<dbReference type="InterPro" id="IPR001087">
    <property type="entry name" value="GDSL"/>
</dbReference>
<keyword evidence="3" id="KW-0442">Lipid degradation</keyword>
<gene>
    <name evidence="4" type="ORF">OSB04_018242</name>
</gene>
<dbReference type="InterPro" id="IPR051058">
    <property type="entry name" value="GDSL_Est/Lipase"/>
</dbReference>
<comment type="caution">
    <text evidence="4">The sequence shown here is derived from an EMBL/GenBank/DDBJ whole genome shotgun (WGS) entry which is preliminary data.</text>
</comment>
<name>A0AA38WA94_9ASTR</name>
<comment type="similarity">
    <text evidence="1">Belongs to the 'GDSL' lipolytic enzyme family.</text>
</comment>